<accession>A0A7W8QBZ6</accession>
<name>A0A7W8QBZ6_PARAM</name>
<evidence type="ECO:0000313" key="3">
    <source>
        <dbReference type="Proteomes" id="UP000592780"/>
    </source>
</evidence>
<gene>
    <name evidence="2" type="ORF">HDG40_005684</name>
</gene>
<keyword evidence="3" id="KW-1185">Reference proteome</keyword>
<feature type="region of interest" description="Disordered" evidence="1">
    <location>
        <begin position="73"/>
        <end position="94"/>
    </location>
</feature>
<dbReference type="EMBL" id="JACHDD010000009">
    <property type="protein sequence ID" value="MBB5427505.1"/>
    <property type="molecule type" value="Genomic_DNA"/>
</dbReference>
<organism evidence="2 3">
    <name type="scientific">Paraburkholderia atlantica</name>
    <dbReference type="NCBI Taxonomy" id="2654982"/>
    <lineage>
        <taxon>Bacteria</taxon>
        <taxon>Pseudomonadati</taxon>
        <taxon>Pseudomonadota</taxon>
        <taxon>Betaproteobacteria</taxon>
        <taxon>Burkholderiales</taxon>
        <taxon>Burkholderiaceae</taxon>
        <taxon>Paraburkholderia</taxon>
    </lineage>
</organism>
<evidence type="ECO:0000256" key="1">
    <source>
        <dbReference type="SAM" id="MobiDB-lite"/>
    </source>
</evidence>
<dbReference type="AlphaFoldDB" id="A0A7W8QBZ6"/>
<dbReference type="RefSeq" id="WP_176137556.1">
    <property type="nucleotide sequence ID" value="NZ_JACHDD010000009.1"/>
</dbReference>
<comment type="caution">
    <text evidence="2">The sequence shown here is derived from an EMBL/GenBank/DDBJ whole genome shotgun (WGS) entry which is preliminary data.</text>
</comment>
<dbReference type="Proteomes" id="UP000592780">
    <property type="component" value="Unassembled WGS sequence"/>
</dbReference>
<protein>
    <submittedName>
        <fullName evidence="2">Uncharacterized protein</fullName>
    </submittedName>
</protein>
<sequence>MQRHQHGIDRNTRKGTFARNALFLGGLGDRGGRHAEKAERSIVVIVPASNRSRREARGKTFLKSVAYLNEKHSRSSYLKHMRQQPGAPNDKTAP</sequence>
<proteinExistence type="predicted"/>
<reference evidence="2 3" key="1">
    <citation type="submission" date="2020-08" db="EMBL/GenBank/DDBJ databases">
        <title>Genomic Encyclopedia of Type Strains, Phase IV (KMG-V): Genome sequencing to study the core and pangenomes of soil and plant-associated prokaryotes.</title>
        <authorList>
            <person name="Whitman W."/>
        </authorList>
    </citation>
    <scope>NUCLEOTIDE SEQUENCE [LARGE SCALE GENOMIC DNA]</scope>
    <source>
        <strain evidence="2 3">JPY158</strain>
    </source>
</reference>
<evidence type="ECO:0000313" key="2">
    <source>
        <dbReference type="EMBL" id="MBB5427505.1"/>
    </source>
</evidence>